<sequence>MLANATHRASGLFGAGEPRRPVREVVTRRLDVSAAHLLRLSRSPTGRRVPRPSPRAQQQSTTASNGGGGRRPGAGRHRRVPPRSPRAQQQSTTASNGGGGRRPSAGRPTSAHREKELYFLEE</sequence>
<reference evidence="2" key="3">
    <citation type="submission" date="2021-05" db="UniProtKB">
        <authorList>
            <consortium name="EnsemblPlants"/>
        </authorList>
    </citation>
    <scope>IDENTIFICATION</scope>
    <source>
        <strain evidence="2">cv. B73</strain>
    </source>
</reference>
<dbReference type="Gramene" id="Zm00001eb201460_T001">
    <property type="protein sequence ID" value="Zm00001eb201460_P001"/>
    <property type="gene ID" value="Zm00001eb201460"/>
</dbReference>
<keyword evidence="3" id="KW-1185">Reference proteome</keyword>
<feature type="compositionally biased region" description="Basic and acidic residues" evidence="1">
    <location>
        <begin position="17"/>
        <end position="31"/>
    </location>
</feature>
<proteinExistence type="predicted"/>
<name>A0A804P1B5_MAIZE</name>
<reference evidence="2" key="2">
    <citation type="submission" date="2019-07" db="EMBL/GenBank/DDBJ databases">
        <authorList>
            <person name="Seetharam A."/>
            <person name="Woodhouse M."/>
            <person name="Cannon E."/>
        </authorList>
    </citation>
    <scope>NUCLEOTIDE SEQUENCE [LARGE SCALE GENOMIC DNA]</scope>
    <source>
        <strain evidence="2">cv. B73</strain>
    </source>
</reference>
<accession>A0A804P1B5</accession>
<feature type="region of interest" description="Disordered" evidence="1">
    <location>
        <begin position="1"/>
        <end position="122"/>
    </location>
</feature>
<organism evidence="2 3">
    <name type="scientific">Zea mays</name>
    <name type="common">Maize</name>
    <dbReference type="NCBI Taxonomy" id="4577"/>
    <lineage>
        <taxon>Eukaryota</taxon>
        <taxon>Viridiplantae</taxon>
        <taxon>Streptophyta</taxon>
        <taxon>Embryophyta</taxon>
        <taxon>Tracheophyta</taxon>
        <taxon>Spermatophyta</taxon>
        <taxon>Magnoliopsida</taxon>
        <taxon>Liliopsida</taxon>
        <taxon>Poales</taxon>
        <taxon>Poaceae</taxon>
        <taxon>PACMAD clade</taxon>
        <taxon>Panicoideae</taxon>
        <taxon>Andropogonodae</taxon>
        <taxon>Andropogoneae</taxon>
        <taxon>Tripsacinae</taxon>
        <taxon>Zea</taxon>
    </lineage>
</organism>
<feature type="compositionally biased region" description="Basic and acidic residues" evidence="1">
    <location>
        <begin position="111"/>
        <end position="122"/>
    </location>
</feature>
<feature type="compositionally biased region" description="Polar residues" evidence="1">
    <location>
        <begin position="55"/>
        <end position="64"/>
    </location>
</feature>
<evidence type="ECO:0000313" key="2">
    <source>
        <dbReference type="EnsemblPlants" id="Zm00001eb201460_P001"/>
    </source>
</evidence>
<dbReference type="AlphaFoldDB" id="A0A804P1B5"/>
<protein>
    <submittedName>
        <fullName evidence="2">Uncharacterized protein</fullName>
    </submittedName>
</protein>
<reference evidence="3" key="1">
    <citation type="journal article" date="2009" name="Science">
        <title>The B73 maize genome: complexity, diversity, and dynamics.</title>
        <authorList>
            <person name="Schnable P.S."/>
            <person name="Ware D."/>
            <person name="Fulton R.S."/>
            <person name="Stein J.C."/>
            <person name="Wei F."/>
            <person name="Pasternak S."/>
            <person name="Liang C."/>
            <person name="Zhang J."/>
            <person name="Fulton L."/>
            <person name="Graves T.A."/>
            <person name="Minx P."/>
            <person name="Reily A.D."/>
            <person name="Courtney L."/>
            <person name="Kruchowski S.S."/>
            <person name="Tomlinson C."/>
            <person name="Strong C."/>
            <person name="Delehaunty K."/>
            <person name="Fronick C."/>
            <person name="Courtney B."/>
            <person name="Rock S.M."/>
            <person name="Belter E."/>
            <person name="Du F."/>
            <person name="Kim K."/>
            <person name="Abbott R.M."/>
            <person name="Cotton M."/>
            <person name="Levy A."/>
            <person name="Marchetto P."/>
            <person name="Ochoa K."/>
            <person name="Jackson S.M."/>
            <person name="Gillam B."/>
            <person name="Chen W."/>
            <person name="Yan L."/>
            <person name="Higginbotham J."/>
            <person name="Cardenas M."/>
            <person name="Waligorski J."/>
            <person name="Applebaum E."/>
            <person name="Phelps L."/>
            <person name="Falcone J."/>
            <person name="Kanchi K."/>
            <person name="Thane T."/>
            <person name="Scimone A."/>
            <person name="Thane N."/>
            <person name="Henke J."/>
            <person name="Wang T."/>
            <person name="Ruppert J."/>
            <person name="Shah N."/>
            <person name="Rotter K."/>
            <person name="Hodges J."/>
            <person name="Ingenthron E."/>
            <person name="Cordes M."/>
            <person name="Kohlberg S."/>
            <person name="Sgro J."/>
            <person name="Delgado B."/>
            <person name="Mead K."/>
            <person name="Chinwalla A."/>
            <person name="Leonard S."/>
            <person name="Crouse K."/>
            <person name="Collura K."/>
            <person name="Kudrna D."/>
            <person name="Currie J."/>
            <person name="He R."/>
            <person name="Angelova A."/>
            <person name="Rajasekar S."/>
            <person name="Mueller T."/>
            <person name="Lomeli R."/>
            <person name="Scara G."/>
            <person name="Ko A."/>
            <person name="Delaney K."/>
            <person name="Wissotski M."/>
            <person name="Lopez G."/>
            <person name="Campos D."/>
            <person name="Braidotti M."/>
            <person name="Ashley E."/>
            <person name="Golser W."/>
            <person name="Kim H."/>
            <person name="Lee S."/>
            <person name="Lin J."/>
            <person name="Dujmic Z."/>
            <person name="Kim W."/>
            <person name="Talag J."/>
            <person name="Zuccolo A."/>
            <person name="Fan C."/>
            <person name="Sebastian A."/>
            <person name="Kramer M."/>
            <person name="Spiegel L."/>
            <person name="Nascimento L."/>
            <person name="Zutavern T."/>
            <person name="Miller B."/>
            <person name="Ambroise C."/>
            <person name="Muller S."/>
            <person name="Spooner W."/>
            <person name="Narechania A."/>
            <person name="Ren L."/>
            <person name="Wei S."/>
            <person name="Kumari S."/>
            <person name="Faga B."/>
            <person name="Levy M.J."/>
            <person name="McMahan L."/>
            <person name="Van Buren P."/>
            <person name="Vaughn M.W."/>
            <person name="Ying K."/>
            <person name="Yeh C.-T."/>
            <person name="Emrich S.J."/>
            <person name="Jia Y."/>
            <person name="Kalyanaraman A."/>
            <person name="Hsia A.-P."/>
            <person name="Barbazuk W.B."/>
            <person name="Baucom R.S."/>
            <person name="Brutnell T.P."/>
            <person name="Carpita N.C."/>
            <person name="Chaparro C."/>
            <person name="Chia J.-M."/>
            <person name="Deragon J.-M."/>
            <person name="Estill J.C."/>
            <person name="Fu Y."/>
            <person name="Jeddeloh J.A."/>
            <person name="Han Y."/>
            <person name="Lee H."/>
            <person name="Li P."/>
            <person name="Lisch D.R."/>
            <person name="Liu S."/>
            <person name="Liu Z."/>
            <person name="Nagel D.H."/>
            <person name="McCann M.C."/>
            <person name="SanMiguel P."/>
            <person name="Myers A.M."/>
            <person name="Nettleton D."/>
            <person name="Nguyen J."/>
            <person name="Penning B.W."/>
            <person name="Ponnala L."/>
            <person name="Schneider K.L."/>
            <person name="Schwartz D.C."/>
            <person name="Sharma A."/>
            <person name="Soderlund C."/>
            <person name="Springer N.M."/>
            <person name="Sun Q."/>
            <person name="Wang H."/>
            <person name="Waterman M."/>
            <person name="Westerman R."/>
            <person name="Wolfgruber T.K."/>
            <person name="Yang L."/>
            <person name="Yu Y."/>
            <person name="Zhang L."/>
            <person name="Zhou S."/>
            <person name="Zhu Q."/>
            <person name="Bennetzen J.L."/>
            <person name="Dawe R.K."/>
            <person name="Jiang J."/>
            <person name="Jiang N."/>
            <person name="Presting G.G."/>
            <person name="Wessler S.R."/>
            <person name="Aluru S."/>
            <person name="Martienssen R.A."/>
            <person name="Clifton S.W."/>
            <person name="McCombie W.R."/>
            <person name="Wing R.A."/>
            <person name="Wilson R.K."/>
        </authorList>
    </citation>
    <scope>NUCLEOTIDE SEQUENCE [LARGE SCALE GENOMIC DNA]</scope>
    <source>
        <strain evidence="3">cv. B73</strain>
    </source>
</reference>
<dbReference type="EnsemblPlants" id="Zm00001eb201460_T001">
    <property type="protein sequence ID" value="Zm00001eb201460_P001"/>
    <property type="gene ID" value="Zm00001eb201460"/>
</dbReference>
<dbReference type="InParanoid" id="A0A804P1B5"/>
<evidence type="ECO:0000313" key="3">
    <source>
        <dbReference type="Proteomes" id="UP000007305"/>
    </source>
</evidence>
<dbReference type="Proteomes" id="UP000007305">
    <property type="component" value="Chromosome 4"/>
</dbReference>
<evidence type="ECO:0000256" key="1">
    <source>
        <dbReference type="SAM" id="MobiDB-lite"/>
    </source>
</evidence>